<evidence type="ECO:0000313" key="6">
    <source>
        <dbReference type="EMBL" id="QBZ72459.1"/>
    </source>
</evidence>
<sequence>MRKVISVVAIAAGFTLAMSQNASATTVQSKAYSVAKAQLGDPYKYGAVGPNSFDCSGLTQYSYKKAGKYIPHYTGSQFKYTNDITVNQRVPGDLIFWSHKGTHDRFHVSMYAGNGYMIHANAGSYLGYKVVKEKVGSYWSKHYNGDYRRVK</sequence>
<dbReference type="GO" id="GO:0006508">
    <property type="term" value="P:proteolysis"/>
    <property type="evidence" value="ECO:0007669"/>
    <property type="project" value="UniProtKB-KW"/>
</dbReference>
<feature type="domain" description="NlpC/P60" evidence="5">
    <location>
        <begin position="25"/>
        <end position="150"/>
    </location>
</feature>
<organism evidence="6 7">
    <name type="scientific">Streptomyces phage Circinus</name>
    <dbReference type="NCBI Taxonomy" id="2562189"/>
    <lineage>
        <taxon>Viruses</taxon>
        <taxon>Duplodnaviria</taxon>
        <taxon>Heunggongvirae</taxon>
        <taxon>Uroviricota</taxon>
        <taxon>Caudoviricetes</taxon>
        <taxon>Stanwilliamsviridae</taxon>
        <taxon>Loccivirinae</taxon>
        <taxon>Wilnyevirus</taxon>
        <taxon>Wilnyevirus billnye</taxon>
    </lineage>
</organism>
<accession>A0A4D6E1B1</accession>
<dbReference type="PANTHER" id="PTHR47053">
    <property type="entry name" value="MUREIN DD-ENDOPEPTIDASE MEPH-RELATED"/>
    <property type="match status" value="1"/>
</dbReference>
<evidence type="ECO:0000256" key="3">
    <source>
        <dbReference type="ARBA" id="ARBA00022801"/>
    </source>
</evidence>
<dbReference type="SUPFAM" id="SSF54001">
    <property type="entry name" value="Cysteine proteinases"/>
    <property type="match status" value="1"/>
</dbReference>
<keyword evidence="4" id="KW-0788">Thiol protease</keyword>
<evidence type="ECO:0000313" key="7">
    <source>
        <dbReference type="Proteomes" id="UP000297201"/>
    </source>
</evidence>
<dbReference type="GO" id="GO:0001897">
    <property type="term" value="P:symbiont-mediated cytolysis of host cell"/>
    <property type="evidence" value="ECO:0007669"/>
    <property type="project" value="UniProtKB-ARBA"/>
</dbReference>
<proteinExistence type="inferred from homology"/>
<dbReference type="GO" id="GO:0008234">
    <property type="term" value="F:cysteine-type peptidase activity"/>
    <property type="evidence" value="ECO:0007669"/>
    <property type="project" value="UniProtKB-KW"/>
</dbReference>
<dbReference type="Gene3D" id="3.90.1720.10">
    <property type="entry name" value="endopeptidase domain like (from Nostoc punctiforme)"/>
    <property type="match status" value="1"/>
</dbReference>
<dbReference type="InterPro" id="IPR000064">
    <property type="entry name" value="NLP_P60_dom"/>
</dbReference>
<reference evidence="6 7" key="1">
    <citation type="submission" date="2019-03" db="EMBL/GenBank/DDBJ databases">
        <authorList>
            <person name="Kwan A."/>
            <person name="Miller C."/>
            <person name="Herrmann A."/>
            <person name="Tang B.L."/>
            <person name="Shaffer C.D."/>
            <person name="Weston-Hafer K.A."/>
            <person name="Russell D.A."/>
            <person name="Pope W.H."/>
            <person name="Jacobs-Sera D."/>
            <person name="Hendrix R.W."/>
            <person name="Hatfull G.F."/>
        </authorList>
    </citation>
    <scope>NUCLEOTIDE SEQUENCE [LARGE SCALE GENOMIC DNA]</scope>
</reference>
<dbReference type="InterPro" id="IPR038765">
    <property type="entry name" value="Papain-like_cys_pep_sf"/>
</dbReference>
<protein>
    <submittedName>
        <fullName evidence="6">Lipoprotein</fullName>
    </submittedName>
</protein>
<dbReference type="PANTHER" id="PTHR47053:SF1">
    <property type="entry name" value="MUREIN DD-ENDOPEPTIDASE MEPH-RELATED"/>
    <property type="match status" value="1"/>
</dbReference>
<keyword evidence="3" id="KW-0378">Hydrolase</keyword>
<dbReference type="Proteomes" id="UP000297201">
    <property type="component" value="Segment"/>
</dbReference>
<evidence type="ECO:0000259" key="5">
    <source>
        <dbReference type="PROSITE" id="PS51935"/>
    </source>
</evidence>
<dbReference type="PROSITE" id="PS51935">
    <property type="entry name" value="NLPC_P60"/>
    <property type="match status" value="1"/>
</dbReference>
<dbReference type="EMBL" id="MK620896">
    <property type="protein sequence ID" value="QBZ72459.1"/>
    <property type="molecule type" value="Genomic_DNA"/>
</dbReference>
<comment type="similarity">
    <text evidence="1">Belongs to the peptidase C40 family.</text>
</comment>
<dbReference type="InterPro" id="IPR051202">
    <property type="entry name" value="Peptidase_C40"/>
</dbReference>
<keyword evidence="6" id="KW-0449">Lipoprotein</keyword>
<dbReference type="Pfam" id="PF00877">
    <property type="entry name" value="NLPC_P60"/>
    <property type="match status" value="1"/>
</dbReference>
<evidence type="ECO:0000256" key="1">
    <source>
        <dbReference type="ARBA" id="ARBA00007074"/>
    </source>
</evidence>
<keyword evidence="2" id="KW-0645">Protease</keyword>
<evidence type="ECO:0000256" key="2">
    <source>
        <dbReference type="ARBA" id="ARBA00022670"/>
    </source>
</evidence>
<name>A0A4D6E1B1_9CAUD</name>
<gene>
    <name evidence="6" type="primary">205</name>
    <name evidence="6" type="ORF">SEA_CIRCINUS_205</name>
</gene>
<evidence type="ECO:0000256" key="4">
    <source>
        <dbReference type="ARBA" id="ARBA00022807"/>
    </source>
</evidence>